<dbReference type="InterPro" id="IPR013222">
    <property type="entry name" value="Glyco_hyd_98_carb-bd"/>
</dbReference>
<sequence>MTANLPVPYQRDDAPKSGGLNKIAIIVAVVVTAVAVGLGMYLWGPVRTAGIETAAAAPAPTVTVTATATETMIVSPSISPSPAVIAPLPGETTPAPAATATGDDVASAGPLGSSDYLTSLDMSEYNGQADYDALPVNGQSFLHSVGLGVYDIGSTHWAEYTVDGRYKTLVATLGVNDVMSTDTVVEFTVLGNGRELEKKRVKYAQQVKISVPVEGNVKLRIAATRVGGEGSRSAVGAVWGDASLTR</sequence>
<dbReference type="SUPFAM" id="SSF49785">
    <property type="entry name" value="Galactose-binding domain-like"/>
    <property type="match status" value="1"/>
</dbReference>
<keyword evidence="1" id="KW-0812">Transmembrane</keyword>
<dbReference type="SMART" id="SM00776">
    <property type="entry name" value="NPCBM"/>
    <property type="match status" value="1"/>
</dbReference>
<dbReference type="Pfam" id="PF08305">
    <property type="entry name" value="NPCBM"/>
    <property type="match status" value="1"/>
</dbReference>
<dbReference type="EMBL" id="BOOA01000018">
    <property type="protein sequence ID" value="GIH24436.1"/>
    <property type="molecule type" value="Genomic_DNA"/>
</dbReference>
<organism evidence="3 4">
    <name type="scientific">Acrocarpospora phusangensis</name>
    <dbReference type="NCBI Taxonomy" id="1070424"/>
    <lineage>
        <taxon>Bacteria</taxon>
        <taxon>Bacillati</taxon>
        <taxon>Actinomycetota</taxon>
        <taxon>Actinomycetes</taxon>
        <taxon>Streptosporangiales</taxon>
        <taxon>Streptosporangiaceae</taxon>
        <taxon>Acrocarpospora</taxon>
    </lineage>
</organism>
<accession>A0A919UK02</accession>
<proteinExistence type="predicted"/>
<dbReference type="AlphaFoldDB" id="A0A919UK02"/>
<dbReference type="Proteomes" id="UP000640052">
    <property type="component" value="Unassembled WGS sequence"/>
</dbReference>
<name>A0A919UK02_9ACTN</name>
<protein>
    <recommendedName>
        <fullName evidence="2">Glycosyl hydrolase family 98 putative carbohydrate-binding module domain-containing protein</fullName>
    </recommendedName>
</protein>
<evidence type="ECO:0000313" key="3">
    <source>
        <dbReference type="EMBL" id="GIH24436.1"/>
    </source>
</evidence>
<keyword evidence="1" id="KW-0472">Membrane</keyword>
<keyword evidence="4" id="KW-1185">Reference proteome</keyword>
<keyword evidence="1" id="KW-1133">Transmembrane helix</keyword>
<gene>
    <name evidence="3" type="ORF">Aph01nite_27460</name>
</gene>
<feature type="transmembrane region" description="Helical" evidence="1">
    <location>
        <begin position="23"/>
        <end position="43"/>
    </location>
</feature>
<evidence type="ECO:0000313" key="4">
    <source>
        <dbReference type="Proteomes" id="UP000640052"/>
    </source>
</evidence>
<dbReference type="InterPro" id="IPR038637">
    <property type="entry name" value="NPCBM_sf"/>
</dbReference>
<feature type="domain" description="Glycosyl hydrolase family 98 putative carbohydrate-binding module" evidence="2">
    <location>
        <begin position="110"/>
        <end position="246"/>
    </location>
</feature>
<dbReference type="Gene3D" id="2.60.120.1060">
    <property type="entry name" value="NPCBM/NEW2 domain"/>
    <property type="match status" value="1"/>
</dbReference>
<evidence type="ECO:0000256" key="1">
    <source>
        <dbReference type="SAM" id="Phobius"/>
    </source>
</evidence>
<dbReference type="RefSeq" id="WP_204041200.1">
    <property type="nucleotide sequence ID" value="NZ_BOOA01000018.1"/>
</dbReference>
<dbReference type="InterPro" id="IPR008979">
    <property type="entry name" value="Galactose-bd-like_sf"/>
</dbReference>
<comment type="caution">
    <text evidence="3">The sequence shown here is derived from an EMBL/GenBank/DDBJ whole genome shotgun (WGS) entry which is preliminary data.</text>
</comment>
<evidence type="ECO:0000259" key="2">
    <source>
        <dbReference type="SMART" id="SM00776"/>
    </source>
</evidence>
<reference evidence="3" key="1">
    <citation type="submission" date="2021-01" db="EMBL/GenBank/DDBJ databases">
        <title>Whole genome shotgun sequence of Acrocarpospora phusangensis NBRC 108782.</title>
        <authorList>
            <person name="Komaki H."/>
            <person name="Tamura T."/>
        </authorList>
    </citation>
    <scope>NUCLEOTIDE SEQUENCE</scope>
    <source>
        <strain evidence="3">NBRC 108782</strain>
    </source>
</reference>